<feature type="chain" id="PRO_5011727612" evidence="1">
    <location>
        <begin position="23"/>
        <end position="183"/>
    </location>
</feature>
<proteinExistence type="predicted"/>
<protein>
    <submittedName>
        <fullName evidence="2">Tetratricopeptide repeat-containing protein</fullName>
    </submittedName>
</protein>
<dbReference type="InterPro" id="IPR019734">
    <property type="entry name" value="TPR_rpt"/>
</dbReference>
<keyword evidence="1" id="KW-0732">Signal</keyword>
<reference evidence="2 3" key="1">
    <citation type="submission" date="2016-10" db="EMBL/GenBank/DDBJ databases">
        <authorList>
            <person name="de Groot N.N."/>
        </authorList>
    </citation>
    <scope>NUCLEOTIDE SEQUENCE [LARGE SCALE GENOMIC DNA]</scope>
    <source>
        <strain evidence="2 3">DSM 26000</strain>
    </source>
</reference>
<dbReference type="Proteomes" id="UP000198931">
    <property type="component" value="Unassembled WGS sequence"/>
</dbReference>
<dbReference type="InterPro" id="IPR011990">
    <property type="entry name" value="TPR-like_helical_dom_sf"/>
</dbReference>
<keyword evidence="3" id="KW-1185">Reference proteome</keyword>
<sequence>MINTKKAVIATLFFGAVSFGYAQTTTMPSDSAKVETAQTQTASANPEIDTLKKQVATNANDTAALVKLATAYQDAKDLPNALATWKNISTLLPDWAPGYYSQGYVYQSMKDDANAKTAYEKYITSVKPEELEANKKNLAYAEFFVAYNLKDTDKESAKQHIAKSLEYDPMNADATKLKTFLNQ</sequence>
<organism evidence="2 3">
    <name type="scientific">Halpernia frigidisoli</name>
    <dbReference type="NCBI Taxonomy" id="1125876"/>
    <lineage>
        <taxon>Bacteria</taxon>
        <taxon>Pseudomonadati</taxon>
        <taxon>Bacteroidota</taxon>
        <taxon>Flavobacteriia</taxon>
        <taxon>Flavobacteriales</taxon>
        <taxon>Weeksellaceae</taxon>
        <taxon>Chryseobacterium group</taxon>
        <taxon>Halpernia</taxon>
    </lineage>
</organism>
<gene>
    <name evidence="2" type="ORF">SAMN05443292_2859</name>
</gene>
<dbReference type="EMBL" id="FOQT01000005">
    <property type="protein sequence ID" value="SFI53343.1"/>
    <property type="molecule type" value="Genomic_DNA"/>
</dbReference>
<evidence type="ECO:0000256" key="1">
    <source>
        <dbReference type="SAM" id="SignalP"/>
    </source>
</evidence>
<feature type="signal peptide" evidence="1">
    <location>
        <begin position="1"/>
        <end position="22"/>
    </location>
</feature>
<evidence type="ECO:0000313" key="3">
    <source>
        <dbReference type="Proteomes" id="UP000198931"/>
    </source>
</evidence>
<evidence type="ECO:0000313" key="2">
    <source>
        <dbReference type="EMBL" id="SFI53343.1"/>
    </source>
</evidence>
<dbReference type="Gene3D" id="1.25.40.10">
    <property type="entry name" value="Tetratricopeptide repeat domain"/>
    <property type="match status" value="1"/>
</dbReference>
<dbReference type="Pfam" id="PF13174">
    <property type="entry name" value="TPR_6"/>
    <property type="match status" value="1"/>
</dbReference>
<dbReference type="SUPFAM" id="SSF48452">
    <property type="entry name" value="TPR-like"/>
    <property type="match status" value="1"/>
</dbReference>
<name>A0A1I3IZP6_9FLAO</name>
<dbReference type="AlphaFoldDB" id="A0A1I3IZP6"/>
<accession>A0A1I3IZP6</accession>